<comment type="caution">
    <text evidence="5">The sequence shown here is derived from an EMBL/GenBank/DDBJ whole genome shotgun (WGS) entry which is preliminary data.</text>
</comment>
<sequence length="478" mass="54416">MFPFKTHNTLKLSLIQNRKSIREHIIRNTSMESPMDKEVLELLELQKQLRSLISSSADGIATSILSTSTNLKNIEKVQAEFVSGLSQFSDISMNLASSAEELDAVIHSISFQITETLNTFDLTGQRNQTLVKSLEATSIEMENIAKQSLWVKSENQKNDEEFQSLYKDLTKINENIQLVKDISDRTNLLALNASIEAARAGEGGRGFSVVADGVSKLAENTKLAVKTIQESATHIKNRFLEFQENSKARTSVLVEIIEKIQGIERVIISNRKESNSNLSEIQMLISQFHELELKLREVGSASANIANDSTNISNQVHILSDHSLKSKSDFDSIFSQIEETVKLITNQNSVWLLEFIFHRRMDHVNWVKAVDLAIESDKVESLPQLNHTLCKMGLWYYQSSVLDEKQRQIHEQLELPHKELHQCAVRIKEAMLQKNTEEVKKERAKMQNYFSALSKIFDEYINYLETKTLENVNLTSIN</sequence>
<dbReference type="PANTHER" id="PTHR32089:SF112">
    <property type="entry name" value="LYSOZYME-LIKE PROTEIN-RELATED"/>
    <property type="match status" value="1"/>
</dbReference>
<dbReference type="GO" id="GO:0016020">
    <property type="term" value="C:membrane"/>
    <property type="evidence" value="ECO:0007669"/>
    <property type="project" value="InterPro"/>
</dbReference>
<dbReference type="SUPFAM" id="SSF58104">
    <property type="entry name" value="Methyl-accepting chemotaxis protein (MCP) signaling domain"/>
    <property type="match status" value="1"/>
</dbReference>
<dbReference type="Gene3D" id="1.20.120.30">
    <property type="entry name" value="Aspartate receptor, ligand-binding domain"/>
    <property type="match status" value="1"/>
</dbReference>
<evidence type="ECO:0000313" key="5">
    <source>
        <dbReference type="EMBL" id="TGL51631.1"/>
    </source>
</evidence>
<protein>
    <submittedName>
        <fullName evidence="5">Chemotaxis protein</fullName>
    </submittedName>
</protein>
<dbReference type="Proteomes" id="UP000297609">
    <property type="component" value="Unassembled WGS sequence"/>
</dbReference>
<evidence type="ECO:0000256" key="1">
    <source>
        <dbReference type="ARBA" id="ARBA00023224"/>
    </source>
</evidence>
<dbReference type="GO" id="GO:0006935">
    <property type="term" value="P:chemotaxis"/>
    <property type="evidence" value="ECO:0007669"/>
    <property type="project" value="InterPro"/>
</dbReference>
<proteinExistence type="inferred from homology"/>
<dbReference type="PROSITE" id="PS50111">
    <property type="entry name" value="CHEMOTAXIS_TRANSDUC_2"/>
    <property type="match status" value="1"/>
</dbReference>
<dbReference type="Pfam" id="PF00015">
    <property type="entry name" value="MCPsignal"/>
    <property type="match status" value="1"/>
</dbReference>
<dbReference type="Gene3D" id="1.10.287.950">
    <property type="entry name" value="Methyl-accepting chemotaxis protein"/>
    <property type="match status" value="1"/>
</dbReference>
<dbReference type="Pfam" id="PF13682">
    <property type="entry name" value="CZB"/>
    <property type="match status" value="1"/>
</dbReference>
<evidence type="ECO:0000313" key="6">
    <source>
        <dbReference type="Proteomes" id="UP000297609"/>
    </source>
</evidence>
<dbReference type="PANTHER" id="PTHR32089">
    <property type="entry name" value="METHYL-ACCEPTING CHEMOTAXIS PROTEIN MCPB"/>
    <property type="match status" value="1"/>
</dbReference>
<dbReference type="InterPro" id="IPR004090">
    <property type="entry name" value="Chemotax_Me-accpt_rcpt"/>
</dbReference>
<name>A0A4R9JPW4_9LEPT</name>
<evidence type="ECO:0000259" key="4">
    <source>
        <dbReference type="PROSITE" id="PS50111"/>
    </source>
</evidence>
<dbReference type="RefSeq" id="WP_135619904.1">
    <property type="nucleotide sequence ID" value="NZ_RQGG01000032.1"/>
</dbReference>
<dbReference type="PRINTS" id="PR00260">
    <property type="entry name" value="CHEMTRNSDUCR"/>
</dbReference>
<dbReference type="EMBL" id="RQGG01000032">
    <property type="protein sequence ID" value="TGL51631.1"/>
    <property type="molecule type" value="Genomic_DNA"/>
</dbReference>
<dbReference type="InterPro" id="IPR004089">
    <property type="entry name" value="MCPsignal_dom"/>
</dbReference>
<accession>A0A4R9JPW4</accession>
<evidence type="ECO:0000256" key="2">
    <source>
        <dbReference type="ARBA" id="ARBA00029447"/>
    </source>
</evidence>
<keyword evidence="6" id="KW-1185">Reference proteome</keyword>
<dbReference type="OrthoDB" id="13222at2"/>
<reference evidence="5" key="1">
    <citation type="journal article" date="2019" name="PLoS Negl. Trop. Dis.">
        <title>Revisiting the worldwide diversity of Leptospira species in the environment.</title>
        <authorList>
            <person name="Vincent A.T."/>
            <person name="Schiettekatte O."/>
            <person name="Bourhy P."/>
            <person name="Veyrier F.J."/>
            <person name="Picardeau M."/>
        </authorList>
    </citation>
    <scope>NUCLEOTIDE SEQUENCE [LARGE SCALE GENOMIC DNA]</scope>
    <source>
        <strain evidence="5">201702454</strain>
    </source>
</reference>
<keyword evidence="1 3" id="KW-0807">Transducer</keyword>
<organism evidence="5 6">
    <name type="scientific">Leptospira kemamanensis</name>
    <dbReference type="NCBI Taxonomy" id="2484942"/>
    <lineage>
        <taxon>Bacteria</taxon>
        <taxon>Pseudomonadati</taxon>
        <taxon>Spirochaetota</taxon>
        <taxon>Spirochaetia</taxon>
        <taxon>Leptospirales</taxon>
        <taxon>Leptospiraceae</taxon>
        <taxon>Leptospira</taxon>
    </lineage>
</organism>
<dbReference type="GO" id="GO:0007165">
    <property type="term" value="P:signal transduction"/>
    <property type="evidence" value="ECO:0007669"/>
    <property type="project" value="UniProtKB-KW"/>
</dbReference>
<comment type="similarity">
    <text evidence="2">Belongs to the methyl-accepting chemotaxis (MCP) protein family.</text>
</comment>
<dbReference type="GO" id="GO:0004888">
    <property type="term" value="F:transmembrane signaling receptor activity"/>
    <property type="evidence" value="ECO:0007669"/>
    <property type="project" value="InterPro"/>
</dbReference>
<dbReference type="InterPro" id="IPR025991">
    <property type="entry name" value="Chemoreceptor_zinc-bind_dom"/>
</dbReference>
<dbReference type="AlphaFoldDB" id="A0A4R9JPW4"/>
<dbReference type="SMART" id="SM00283">
    <property type="entry name" value="MA"/>
    <property type="match status" value="1"/>
</dbReference>
<gene>
    <name evidence="5" type="ORF">EHQ59_12140</name>
</gene>
<evidence type="ECO:0000256" key="3">
    <source>
        <dbReference type="PROSITE-ProRule" id="PRU00284"/>
    </source>
</evidence>
<feature type="domain" description="Methyl-accepting transducer" evidence="4">
    <location>
        <begin position="70"/>
        <end position="313"/>
    </location>
</feature>